<dbReference type="FunFam" id="1.10.3820.10:FF:000001">
    <property type="entry name" value="Cytochrome c-type protein"/>
    <property type="match status" value="1"/>
</dbReference>
<evidence type="ECO:0000256" key="4">
    <source>
        <dbReference type="ARBA" id="ARBA00022475"/>
    </source>
</evidence>
<feature type="binding site" description="covalent" evidence="14">
    <location>
        <position position="74"/>
    </location>
    <ligand>
        <name>heme</name>
        <dbReference type="ChEBI" id="CHEBI:30413"/>
        <label>2</label>
    </ligand>
</feature>
<dbReference type="InterPro" id="IPR009154">
    <property type="entry name" value="Membr-bd_4haem_cyt_TorC"/>
</dbReference>
<evidence type="ECO:0000256" key="6">
    <source>
        <dbReference type="ARBA" id="ARBA00022617"/>
    </source>
</evidence>
<evidence type="ECO:0000256" key="5">
    <source>
        <dbReference type="ARBA" id="ARBA00022519"/>
    </source>
</evidence>
<evidence type="ECO:0000256" key="11">
    <source>
        <dbReference type="ARBA" id="ARBA00023004"/>
    </source>
</evidence>
<proteinExistence type="inferred from homology"/>
<feature type="binding site" description="axial binding residue" evidence="15">
    <location>
        <position position="75"/>
    </location>
    <ligand>
        <name>heme</name>
        <dbReference type="ChEBI" id="CHEBI:30413"/>
        <label>2</label>
    </ligand>
    <ligandPart>
        <name>Fe</name>
        <dbReference type="ChEBI" id="CHEBI:18248"/>
    </ligandPart>
</feature>
<evidence type="ECO:0000256" key="3">
    <source>
        <dbReference type="ARBA" id="ARBA00022448"/>
    </source>
</evidence>
<dbReference type="Proteomes" id="UP000006235">
    <property type="component" value="Unassembled WGS sequence"/>
</dbReference>
<evidence type="ECO:0000259" key="16">
    <source>
        <dbReference type="Pfam" id="PF03264"/>
    </source>
</evidence>
<dbReference type="SUPFAM" id="SSF46626">
    <property type="entry name" value="Cytochrome c"/>
    <property type="match status" value="1"/>
</dbReference>
<feature type="binding site" description="axial binding residue" evidence="15">
    <location>
        <position position="46"/>
    </location>
    <ligand>
        <name>heme</name>
        <dbReference type="ChEBI" id="CHEBI:30413"/>
        <label>1</label>
    </ligand>
    <ligandPart>
        <name>Fe</name>
        <dbReference type="ChEBI" id="CHEBI:18248"/>
    </ligandPart>
</feature>
<accession>F9Q837</accession>
<feature type="domain" description="NapC/NirT cytochrome c N-terminal" evidence="16">
    <location>
        <begin position="12"/>
        <end position="176"/>
    </location>
</feature>
<keyword evidence="7" id="KW-0812">Transmembrane</keyword>
<feature type="binding site" description="axial binding residue" evidence="15">
    <location>
        <position position="167"/>
    </location>
    <ligand>
        <name>heme</name>
        <dbReference type="ChEBI" id="CHEBI:30413"/>
        <label>4</label>
    </ligand>
    <ligandPart>
        <name>Fe</name>
        <dbReference type="ChEBI" id="CHEBI:18248"/>
    </ligandPart>
</feature>
<dbReference type="Gene3D" id="1.10.760.10">
    <property type="entry name" value="Cytochrome c-like domain"/>
    <property type="match status" value="1"/>
</dbReference>
<sequence length="371" mass="41024">MWGTAYVKKAKLISALCLMGVGTLALWGVQGVMHKTSSPEFCASCHSMSYPQQEWEGSSHFANAKGIRAECSDCHIPNEGWHYVKAKVTALKDLYFEAVGKIDDKAKYESHRAEMAQRVWDDMQANDSETCRSCHSFDAMELSQQSKLAKQTHTDAKANGQTCIDCHKGIVHFLPEQQHQGSNQSSAPQGNGLATATAQAFAVEMQKGHDKQGAEVRLMPFAELNEVKINGDMVQGVLQGWQQAGADSVVYAELGKRITVALVDDEAFRHAQVVQTKHDDVTDADWREVRFDVSLPAVKVTNDLTTLNHYGSQLNQNNCSGCHAAISADHYTANQWLGVVNSMKDRTSMSKDEVRALTIYLQRNAKDMAKQ</sequence>
<dbReference type="GO" id="GO:0009055">
    <property type="term" value="F:electron transfer activity"/>
    <property type="evidence" value="ECO:0007669"/>
    <property type="project" value="UniProtKB-UniRule"/>
</dbReference>
<dbReference type="SUPFAM" id="SSF48695">
    <property type="entry name" value="Multiheme cytochromes"/>
    <property type="match status" value="1"/>
</dbReference>
<dbReference type="Pfam" id="PF03264">
    <property type="entry name" value="Cytochrom_NNT"/>
    <property type="match status" value="1"/>
</dbReference>
<dbReference type="GO" id="GO:0005886">
    <property type="term" value="C:plasma membrane"/>
    <property type="evidence" value="ECO:0007669"/>
    <property type="project" value="UniProtKB-SubCell"/>
</dbReference>
<comment type="caution">
    <text evidence="17">The sequence shown here is derived from an EMBL/GenBank/DDBJ whole genome shotgun (WGS) entry which is preliminary data.</text>
</comment>
<evidence type="ECO:0000313" key="18">
    <source>
        <dbReference type="Proteomes" id="UP000006235"/>
    </source>
</evidence>
<comment type="subcellular location">
    <subcellularLocation>
        <location evidence="1">Cell inner membrane</location>
        <topology evidence="1">Single-pass type II membrane protein</topology>
    </subcellularLocation>
</comment>
<dbReference type="GO" id="GO:0005506">
    <property type="term" value="F:iron ion binding"/>
    <property type="evidence" value="ECO:0007669"/>
    <property type="project" value="UniProtKB-UniRule"/>
</dbReference>
<dbReference type="EMBL" id="AFUV01000008">
    <property type="protein sequence ID" value="EGV06211.1"/>
    <property type="molecule type" value="Genomic_DNA"/>
</dbReference>
<evidence type="ECO:0000256" key="14">
    <source>
        <dbReference type="PIRSR" id="PIRSR000014-1"/>
    </source>
</evidence>
<comment type="PTM">
    <text evidence="14">Binds 5 heme groups per subunit.</text>
</comment>
<feature type="binding site" description="covalent" evidence="14">
    <location>
        <position position="45"/>
    </location>
    <ligand>
        <name>heme</name>
        <dbReference type="ChEBI" id="CHEBI:30413"/>
        <label>1</label>
    </ligand>
</feature>
<dbReference type="GO" id="GO:0009061">
    <property type="term" value="P:anaerobic respiration"/>
    <property type="evidence" value="ECO:0007669"/>
    <property type="project" value="TreeGrafter"/>
</dbReference>
<evidence type="ECO:0000256" key="9">
    <source>
        <dbReference type="ARBA" id="ARBA00022982"/>
    </source>
</evidence>
<keyword evidence="11 13" id="KW-0408">Iron</keyword>
<keyword evidence="10" id="KW-1133">Transmembrane helix</keyword>
<feature type="binding site" description="covalent" evidence="14">
    <location>
        <position position="71"/>
    </location>
    <ligand>
        <name>heme</name>
        <dbReference type="ChEBI" id="CHEBI:30413"/>
        <label>2</label>
    </ligand>
</feature>
<organism evidence="17 18">
    <name type="scientific">Haemophilus pittmaniae HK 85</name>
    <dbReference type="NCBI Taxonomy" id="1035188"/>
    <lineage>
        <taxon>Bacteria</taxon>
        <taxon>Pseudomonadati</taxon>
        <taxon>Pseudomonadota</taxon>
        <taxon>Gammaproteobacteria</taxon>
        <taxon>Pasteurellales</taxon>
        <taxon>Pasteurellaceae</taxon>
        <taxon>Haemophilus</taxon>
    </lineage>
</organism>
<feature type="binding site" description="covalent" evidence="14">
    <location>
        <position position="166"/>
    </location>
    <ligand>
        <name>heme</name>
        <dbReference type="ChEBI" id="CHEBI:30413"/>
        <label>4</label>
    </ligand>
</feature>
<feature type="binding site" description="covalent" evidence="14">
    <location>
        <position position="131"/>
    </location>
    <ligand>
        <name>heme</name>
        <dbReference type="ChEBI" id="CHEBI:30413"/>
        <label>3</label>
    </ligand>
</feature>
<keyword evidence="6 13" id="KW-0349">Heme</keyword>
<evidence type="ECO:0000256" key="10">
    <source>
        <dbReference type="ARBA" id="ARBA00022989"/>
    </source>
</evidence>
<feature type="binding site" description="covalent" evidence="14">
    <location>
        <position position="134"/>
    </location>
    <ligand>
        <name>heme</name>
        <dbReference type="ChEBI" id="CHEBI:30413"/>
        <label>3</label>
    </ligand>
</feature>
<evidence type="ECO:0000256" key="8">
    <source>
        <dbReference type="ARBA" id="ARBA00022723"/>
    </source>
</evidence>
<evidence type="ECO:0000256" key="13">
    <source>
        <dbReference type="PIRNR" id="PIRNR000014"/>
    </source>
</evidence>
<dbReference type="GO" id="GO:0020037">
    <property type="term" value="F:heme binding"/>
    <property type="evidence" value="ECO:0007669"/>
    <property type="project" value="UniProtKB-UniRule"/>
</dbReference>
<gene>
    <name evidence="17" type="ORF">HMPREF9952_0044</name>
</gene>
<dbReference type="InterPro" id="IPR036909">
    <property type="entry name" value="Cyt_c-like_dom_sf"/>
</dbReference>
<feature type="binding site" description="covalent" evidence="14">
    <location>
        <position position="319"/>
    </location>
    <ligand>
        <name>heme</name>
        <dbReference type="ChEBI" id="CHEBI:30413"/>
        <label>5</label>
    </ligand>
</feature>
<dbReference type="InterPro" id="IPR038266">
    <property type="entry name" value="NapC/NirT_cytc_sf"/>
</dbReference>
<keyword evidence="5 13" id="KW-0997">Cell inner membrane</keyword>
<reference evidence="17 18" key="1">
    <citation type="submission" date="2011-07" db="EMBL/GenBank/DDBJ databases">
        <authorList>
            <person name="Harkins D.M."/>
            <person name="Madupu R."/>
            <person name="Durkin A.S."/>
            <person name="Torralba M."/>
            <person name="Methe B."/>
            <person name="Sutton G.G."/>
            <person name="Nelson K.E."/>
        </authorList>
    </citation>
    <scope>NUCLEOTIDE SEQUENCE [LARGE SCALE GENOMIC DNA]</scope>
    <source>
        <strain evidence="17 18">HK 85</strain>
    </source>
</reference>
<evidence type="ECO:0000256" key="1">
    <source>
        <dbReference type="ARBA" id="ARBA00004249"/>
    </source>
</evidence>
<keyword evidence="8 13" id="KW-0479">Metal-binding</keyword>
<feature type="binding site" description="axial binding residue" evidence="15">
    <location>
        <position position="323"/>
    </location>
    <ligand>
        <name>heme</name>
        <dbReference type="ChEBI" id="CHEBI:30413"/>
        <label>5</label>
    </ligand>
    <ligandPart>
        <name>Fe</name>
        <dbReference type="ChEBI" id="CHEBI:18248"/>
    </ligandPart>
</feature>
<dbReference type="PANTHER" id="PTHR30333">
    <property type="entry name" value="CYTOCHROME C-TYPE PROTEIN"/>
    <property type="match status" value="1"/>
</dbReference>
<dbReference type="AlphaFoldDB" id="F9Q837"/>
<evidence type="ECO:0000256" key="7">
    <source>
        <dbReference type="ARBA" id="ARBA00022692"/>
    </source>
</evidence>
<dbReference type="Gene3D" id="1.10.3820.10">
    <property type="entry name" value="Di-heme elbow motif domain"/>
    <property type="match status" value="1"/>
</dbReference>
<dbReference type="PANTHER" id="PTHR30333:SF3">
    <property type="entry name" value="CYTOCHROME C-TYPE PROTEIN TORY"/>
    <property type="match status" value="1"/>
</dbReference>
<evidence type="ECO:0000313" key="17">
    <source>
        <dbReference type="EMBL" id="EGV06211.1"/>
    </source>
</evidence>
<dbReference type="PIRSF" id="PIRSF000014">
    <property type="entry name" value="4_hem_cytch_TorC"/>
    <property type="match status" value="1"/>
</dbReference>
<keyword evidence="3 13" id="KW-0813">Transport</keyword>
<keyword evidence="9 13" id="KW-0249">Electron transport</keyword>
<protein>
    <recommendedName>
        <fullName evidence="13">Cytochrome c-type protein</fullName>
    </recommendedName>
</protein>
<keyword evidence="4 13" id="KW-1003">Cell membrane</keyword>
<evidence type="ECO:0000256" key="2">
    <source>
        <dbReference type="ARBA" id="ARBA00006417"/>
    </source>
</evidence>
<feature type="binding site" description="covalent" evidence="14">
    <location>
        <position position="322"/>
    </location>
    <ligand>
        <name>heme</name>
        <dbReference type="ChEBI" id="CHEBI:30413"/>
        <label>5</label>
    </ligand>
</feature>
<evidence type="ECO:0000256" key="12">
    <source>
        <dbReference type="ARBA" id="ARBA00023136"/>
    </source>
</evidence>
<dbReference type="InterPro" id="IPR036280">
    <property type="entry name" value="Multihaem_cyt_sf"/>
</dbReference>
<evidence type="ECO:0000256" key="15">
    <source>
        <dbReference type="PIRSR" id="PIRSR000014-2"/>
    </source>
</evidence>
<dbReference type="GO" id="GO:0009276">
    <property type="term" value="C:Gram-negative-bacterium-type cell wall"/>
    <property type="evidence" value="ECO:0007669"/>
    <property type="project" value="UniProtKB-UniRule"/>
</dbReference>
<dbReference type="STRING" id="1035188.HMPREF9952_0044"/>
<name>F9Q837_9PAST</name>
<dbReference type="InterPro" id="IPR005126">
    <property type="entry name" value="NapC/NirT_cyt_c_N"/>
</dbReference>
<feature type="binding site" description="axial binding residue" evidence="15">
    <location>
        <position position="135"/>
    </location>
    <ligand>
        <name>heme</name>
        <dbReference type="ChEBI" id="CHEBI:30413"/>
        <label>3</label>
    </ligand>
    <ligandPart>
        <name>Fe</name>
        <dbReference type="ChEBI" id="CHEBI:18248"/>
    </ligandPart>
</feature>
<feature type="binding site" description="covalent" evidence="14">
    <location>
        <position position="163"/>
    </location>
    <ligand>
        <name>heme</name>
        <dbReference type="ChEBI" id="CHEBI:30413"/>
        <label>4</label>
    </ligand>
</feature>
<dbReference type="InterPro" id="IPR051174">
    <property type="entry name" value="Cytochrome_c-type_ET"/>
</dbReference>
<feature type="binding site" description="covalent" evidence="14">
    <location>
        <position position="42"/>
    </location>
    <ligand>
        <name>heme</name>
        <dbReference type="ChEBI" id="CHEBI:30413"/>
        <label>1</label>
    </ligand>
</feature>
<keyword evidence="12 13" id="KW-0472">Membrane</keyword>
<comment type="similarity">
    <text evidence="2 13">Belongs to the TorC/TorY family.</text>
</comment>